<reference evidence="2" key="1">
    <citation type="journal article" date="2022" name="Front. Microbiol.">
        <title>New perspectives on an old grouping: The genomic and phenotypic variability of Oxalobacter formigenes and the implications for calcium oxalate stone prevention.</title>
        <authorList>
            <person name="Chmiel J.A."/>
            <person name="Carr C."/>
            <person name="Stuivenberg G.A."/>
            <person name="Venema R."/>
            <person name="Chanyi R.M."/>
            <person name="Al K.F."/>
            <person name="Giguere D."/>
            <person name="Say H."/>
            <person name="Akouris P.P."/>
            <person name="Dominguez Romero S.A."/>
            <person name="Kwong A."/>
            <person name="Tai V."/>
            <person name="Koval S.F."/>
            <person name="Razvi H."/>
            <person name="Bjazevic J."/>
            <person name="Burton J.P."/>
        </authorList>
    </citation>
    <scope>NUCLEOTIDE SEQUENCE</scope>
    <source>
        <strain evidence="2">WoOx3</strain>
    </source>
</reference>
<dbReference type="EMBL" id="CP098242">
    <property type="protein sequence ID" value="WAW09921.1"/>
    <property type="molecule type" value="Genomic_DNA"/>
</dbReference>
<dbReference type="GO" id="GO:0016646">
    <property type="term" value="F:oxidoreductase activity, acting on the CH-NH group of donors, NAD or NADP as acceptor"/>
    <property type="evidence" value="ECO:0007669"/>
    <property type="project" value="TreeGrafter"/>
</dbReference>
<evidence type="ECO:0000313" key="3">
    <source>
        <dbReference type="Proteomes" id="UP001156215"/>
    </source>
</evidence>
<sequence length="212" mass="23709">MKIGIIGATGKSGSLLAAEALKQGHDVTGIVRFVNRVRDSRIHVLESDLFELNRNTLKSFDVVINAFRAPSGKEEEHLTSVEHLIAVFEDLPDVRFMMVGGAGSLYVDLQKKIPLYTTPDFPKDFLPTAANMAKAFSLLEKSTINWTYMSPAIEFDYEGKRTGRYTLGKDNVITNTRGESYISYADYALAMIDEVKNQAFIRQRFTAVSERG</sequence>
<dbReference type="CDD" id="cd05244">
    <property type="entry name" value="BVR-B_like_SDR_a"/>
    <property type="match status" value="1"/>
</dbReference>
<dbReference type="PANTHER" id="PTHR43355:SF2">
    <property type="entry name" value="FLAVIN REDUCTASE (NADPH)"/>
    <property type="match status" value="1"/>
</dbReference>
<dbReference type="InterPro" id="IPR016040">
    <property type="entry name" value="NAD(P)-bd_dom"/>
</dbReference>
<dbReference type="Pfam" id="PF13460">
    <property type="entry name" value="NAD_binding_10"/>
    <property type="match status" value="1"/>
</dbReference>
<dbReference type="Proteomes" id="UP001156215">
    <property type="component" value="Chromosome"/>
</dbReference>
<proteinExistence type="predicted"/>
<accession>A0A9E9LVH7</accession>
<keyword evidence="3" id="KW-1185">Reference proteome</keyword>
<protein>
    <submittedName>
        <fullName evidence="2">NAD(P)H-binding protein</fullName>
    </submittedName>
</protein>
<feature type="domain" description="NAD(P)-binding" evidence="1">
    <location>
        <begin position="7"/>
        <end position="196"/>
    </location>
</feature>
<organism evidence="2 3">
    <name type="scientific">Oxalobacter vibrioformis</name>
    <dbReference type="NCBI Taxonomy" id="933080"/>
    <lineage>
        <taxon>Bacteria</taxon>
        <taxon>Pseudomonadati</taxon>
        <taxon>Pseudomonadota</taxon>
        <taxon>Betaproteobacteria</taxon>
        <taxon>Burkholderiales</taxon>
        <taxon>Oxalobacteraceae</taxon>
        <taxon>Oxalobacter</taxon>
    </lineage>
</organism>
<evidence type="ECO:0000313" key="2">
    <source>
        <dbReference type="EMBL" id="WAW09921.1"/>
    </source>
</evidence>
<dbReference type="PANTHER" id="PTHR43355">
    <property type="entry name" value="FLAVIN REDUCTASE (NADPH)"/>
    <property type="match status" value="1"/>
</dbReference>
<dbReference type="InterPro" id="IPR036291">
    <property type="entry name" value="NAD(P)-bd_dom_sf"/>
</dbReference>
<dbReference type="Gene3D" id="3.40.50.720">
    <property type="entry name" value="NAD(P)-binding Rossmann-like Domain"/>
    <property type="match status" value="1"/>
</dbReference>
<name>A0A9E9LVH7_9BURK</name>
<gene>
    <name evidence="2" type="ORF">NB640_11975</name>
</gene>
<dbReference type="AlphaFoldDB" id="A0A9E9LVH7"/>
<dbReference type="RefSeq" id="WP_269308925.1">
    <property type="nucleotide sequence ID" value="NZ_CP098242.1"/>
</dbReference>
<dbReference type="KEGG" id="ovb:NB640_11975"/>
<dbReference type="SUPFAM" id="SSF51735">
    <property type="entry name" value="NAD(P)-binding Rossmann-fold domains"/>
    <property type="match status" value="1"/>
</dbReference>
<dbReference type="InterPro" id="IPR051606">
    <property type="entry name" value="Polyketide_Oxido-like"/>
</dbReference>
<evidence type="ECO:0000259" key="1">
    <source>
        <dbReference type="Pfam" id="PF13460"/>
    </source>
</evidence>